<dbReference type="EC" id="3.5.1.28" evidence="2"/>
<dbReference type="Gene3D" id="3.40.80.10">
    <property type="entry name" value="Peptidoglycan recognition protein-like"/>
    <property type="match status" value="1"/>
</dbReference>
<comment type="catalytic activity">
    <reaction evidence="1">
        <text>Hydrolyzes the link between N-acetylmuramoyl residues and L-amino acid residues in certain cell-wall glycopeptides.</text>
        <dbReference type="EC" id="3.5.1.28"/>
    </reaction>
</comment>
<keyword evidence="4" id="KW-0961">Cell wall biogenesis/degradation</keyword>
<dbReference type="SUPFAM" id="SSF55846">
    <property type="entry name" value="N-acetylmuramoyl-L-alanine amidase-like"/>
    <property type="match status" value="1"/>
</dbReference>
<dbReference type="AlphaFoldDB" id="A0A7W6DTB5"/>
<dbReference type="InterPro" id="IPR036505">
    <property type="entry name" value="Amidase/PGRP_sf"/>
</dbReference>
<dbReference type="PANTHER" id="PTHR30417:SF1">
    <property type="entry name" value="N-ACETYLMURAMOYL-L-ALANINE AMIDASE AMID"/>
    <property type="match status" value="1"/>
</dbReference>
<sequence length="237" mass="26147">MEPGPIPGGQGLISEVAEAVWHPSPNFGDRRGCSAPDCVLLHYTAMQTAEAALARLCDPDYEVSAHYLIAEDGRVWQMVREADRAWHAGRGAWGACEDLNSHSIGIELANPATHPFPEPQMAALEHLLRGVVARWGIAAERVLGHSDSAVARKIDPGPKFDWQRLAMQGFGVWPQCVAPGDFDLDALRFGYRGEAADVLAAFRLRFRPWAHGPLDDMDRGLMADLAQRWPHMRHSSL</sequence>
<dbReference type="Pfam" id="PF01510">
    <property type="entry name" value="Amidase_2"/>
    <property type="match status" value="1"/>
</dbReference>
<evidence type="ECO:0000256" key="4">
    <source>
        <dbReference type="ARBA" id="ARBA00023316"/>
    </source>
</evidence>
<dbReference type="EMBL" id="JACIEJ010000004">
    <property type="protein sequence ID" value="MBB3985678.1"/>
    <property type="molecule type" value="Genomic_DNA"/>
</dbReference>
<organism evidence="6 7">
    <name type="scientific">Sagittula marina</name>
    <dbReference type="NCBI Taxonomy" id="943940"/>
    <lineage>
        <taxon>Bacteria</taxon>
        <taxon>Pseudomonadati</taxon>
        <taxon>Pseudomonadota</taxon>
        <taxon>Alphaproteobacteria</taxon>
        <taxon>Rhodobacterales</taxon>
        <taxon>Roseobacteraceae</taxon>
        <taxon>Sagittula</taxon>
    </lineage>
</organism>
<dbReference type="SMART" id="SM00644">
    <property type="entry name" value="Ami_2"/>
    <property type="match status" value="1"/>
</dbReference>
<name>A0A7W6DTB5_9RHOB</name>
<evidence type="ECO:0000259" key="5">
    <source>
        <dbReference type="SMART" id="SM00644"/>
    </source>
</evidence>
<reference evidence="6 7" key="1">
    <citation type="submission" date="2020-08" db="EMBL/GenBank/DDBJ databases">
        <title>Genomic Encyclopedia of Type Strains, Phase IV (KMG-IV): sequencing the most valuable type-strain genomes for metagenomic binning, comparative biology and taxonomic classification.</title>
        <authorList>
            <person name="Goeker M."/>
        </authorList>
    </citation>
    <scope>NUCLEOTIDE SEQUENCE [LARGE SCALE GENOMIC DNA]</scope>
    <source>
        <strain evidence="6 7">DSM 102235</strain>
    </source>
</reference>
<dbReference type="GO" id="GO:0009253">
    <property type="term" value="P:peptidoglycan catabolic process"/>
    <property type="evidence" value="ECO:0007669"/>
    <property type="project" value="InterPro"/>
</dbReference>
<dbReference type="GO" id="GO:0071555">
    <property type="term" value="P:cell wall organization"/>
    <property type="evidence" value="ECO:0007669"/>
    <property type="project" value="UniProtKB-KW"/>
</dbReference>
<evidence type="ECO:0000313" key="7">
    <source>
        <dbReference type="Proteomes" id="UP000541426"/>
    </source>
</evidence>
<gene>
    <name evidence="6" type="ORF">GGQ68_002011</name>
</gene>
<dbReference type="PANTHER" id="PTHR30417">
    <property type="entry name" value="N-ACETYLMURAMOYL-L-ALANINE AMIDASE AMID"/>
    <property type="match status" value="1"/>
</dbReference>
<dbReference type="GO" id="GO:0009254">
    <property type="term" value="P:peptidoglycan turnover"/>
    <property type="evidence" value="ECO:0007669"/>
    <property type="project" value="TreeGrafter"/>
</dbReference>
<evidence type="ECO:0000313" key="6">
    <source>
        <dbReference type="EMBL" id="MBB3985678.1"/>
    </source>
</evidence>
<proteinExistence type="predicted"/>
<dbReference type="GO" id="GO:0019867">
    <property type="term" value="C:outer membrane"/>
    <property type="evidence" value="ECO:0007669"/>
    <property type="project" value="TreeGrafter"/>
</dbReference>
<keyword evidence="3 6" id="KW-0378">Hydrolase</keyword>
<evidence type="ECO:0000256" key="3">
    <source>
        <dbReference type="ARBA" id="ARBA00022801"/>
    </source>
</evidence>
<dbReference type="InterPro" id="IPR051206">
    <property type="entry name" value="NAMLAA_amidase_2"/>
</dbReference>
<dbReference type="GO" id="GO:0008745">
    <property type="term" value="F:N-acetylmuramoyl-L-alanine amidase activity"/>
    <property type="evidence" value="ECO:0007669"/>
    <property type="project" value="UniProtKB-EC"/>
</dbReference>
<keyword evidence="7" id="KW-1185">Reference proteome</keyword>
<protein>
    <recommendedName>
        <fullName evidence="2">N-acetylmuramoyl-L-alanine amidase</fullName>
        <ecNumber evidence="2">3.5.1.28</ecNumber>
    </recommendedName>
</protein>
<evidence type="ECO:0000256" key="2">
    <source>
        <dbReference type="ARBA" id="ARBA00011901"/>
    </source>
</evidence>
<dbReference type="Proteomes" id="UP000541426">
    <property type="component" value="Unassembled WGS sequence"/>
</dbReference>
<evidence type="ECO:0000256" key="1">
    <source>
        <dbReference type="ARBA" id="ARBA00001561"/>
    </source>
</evidence>
<comment type="caution">
    <text evidence="6">The sequence shown here is derived from an EMBL/GenBank/DDBJ whole genome shotgun (WGS) entry which is preliminary data.</text>
</comment>
<dbReference type="RefSeq" id="WP_246429320.1">
    <property type="nucleotide sequence ID" value="NZ_BAABBZ010000018.1"/>
</dbReference>
<feature type="domain" description="N-acetylmuramoyl-L-alanine amidase" evidence="5">
    <location>
        <begin position="22"/>
        <end position="157"/>
    </location>
</feature>
<accession>A0A7W6DTB5</accession>
<dbReference type="InterPro" id="IPR002502">
    <property type="entry name" value="Amidase_domain"/>
</dbReference>
<dbReference type="CDD" id="cd06583">
    <property type="entry name" value="PGRP"/>
    <property type="match status" value="1"/>
</dbReference>